<dbReference type="Proteomes" id="UP001200145">
    <property type="component" value="Unassembled WGS sequence"/>
</dbReference>
<name>A0ABS9BJD0_9BACT</name>
<dbReference type="SUPFAM" id="SSF53901">
    <property type="entry name" value="Thiolase-like"/>
    <property type="match status" value="1"/>
</dbReference>
<dbReference type="EMBL" id="JAKEVY010000003">
    <property type="protein sequence ID" value="MCF1715715.1"/>
    <property type="molecule type" value="Genomic_DNA"/>
</dbReference>
<dbReference type="Gene3D" id="3.40.47.10">
    <property type="match status" value="1"/>
</dbReference>
<dbReference type="RefSeq" id="WP_234866664.1">
    <property type="nucleotide sequence ID" value="NZ_JAKEVY010000003.1"/>
</dbReference>
<feature type="domain" description="Beta-ketoacyl synthase-like N-terminal" evidence="1">
    <location>
        <begin position="41"/>
        <end position="177"/>
    </location>
</feature>
<protein>
    <submittedName>
        <fullName evidence="2">Beta-ketoacyl synthase chain length factor</fullName>
    </submittedName>
</protein>
<accession>A0ABS9BJD0</accession>
<organism evidence="2 3">
    <name type="scientific">Flavihumibacter fluminis</name>
    <dbReference type="NCBI Taxonomy" id="2909236"/>
    <lineage>
        <taxon>Bacteria</taxon>
        <taxon>Pseudomonadati</taxon>
        <taxon>Bacteroidota</taxon>
        <taxon>Chitinophagia</taxon>
        <taxon>Chitinophagales</taxon>
        <taxon>Chitinophagaceae</taxon>
        <taxon>Flavihumibacter</taxon>
    </lineage>
</organism>
<evidence type="ECO:0000313" key="2">
    <source>
        <dbReference type="EMBL" id="MCF1715715.1"/>
    </source>
</evidence>
<comment type="caution">
    <text evidence="2">The sequence shown here is derived from an EMBL/GenBank/DDBJ whole genome shotgun (WGS) entry which is preliminary data.</text>
</comment>
<keyword evidence="3" id="KW-1185">Reference proteome</keyword>
<evidence type="ECO:0000313" key="3">
    <source>
        <dbReference type="Proteomes" id="UP001200145"/>
    </source>
</evidence>
<reference evidence="2 3" key="1">
    <citation type="submission" date="2022-01" db="EMBL/GenBank/DDBJ databases">
        <title>Flavihumibacter sp. nov., isolated from sediment of a river.</title>
        <authorList>
            <person name="Liu H."/>
        </authorList>
    </citation>
    <scope>NUCLEOTIDE SEQUENCE [LARGE SCALE GENOMIC DNA]</scope>
    <source>
        <strain evidence="2 3">RY-1</strain>
    </source>
</reference>
<proteinExistence type="predicted"/>
<gene>
    <name evidence="2" type="ORF">L0U88_13840</name>
</gene>
<dbReference type="InterPro" id="IPR016039">
    <property type="entry name" value="Thiolase-like"/>
</dbReference>
<evidence type="ECO:0000259" key="1">
    <source>
        <dbReference type="Pfam" id="PF13723"/>
    </source>
</evidence>
<dbReference type="Pfam" id="PF13723">
    <property type="entry name" value="Ketoacyl-synt_2"/>
    <property type="match status" value="1"/>
</dbReference>
<sequence>MYINGASAISPLPVFDAMTSGISFIPGEGNRLTAYEPAYNNLIDPKLIRRMSRVIRMGVATAMDALRQAGVSNPDAIITGTAYGCLEDTGIFLKRLVENGEEMLTPTAFIQSTHNTVGAQVALLLKCHSYNNTYVQRAQSFERSLQDARLWLTEHPGASVLVGAADELTDYSYALLERFGLYRHQAGGEGAAYYLVTDAASEKSWARVDQVYTLFDPGPEELQDLAAALLQEASGQIDLLLSGEEEMDYNADQYAKVSSVLGYGLPVIRYKKYCGVYPTATAFASWLAAWWLKAGKVEVDGLQLLSPGRILIYQADPSGYHSFILLSAC</sequence>
<dbReference type="InterPro" id="IPR014030">
    <property type="entry name" value="Ketoacyl_synth_N"/>
</dbReference>